<evidence type="ECO:0000313" key="4">
    <source>
        <dbReference type="Proteomes" id="UP001500748"/>
    </source>
</evidence>
<keyword evidence="3" id="KW-0560">Oxidoreductase</keyword>
<dbReference type="InterPro" id="IPR015889">
    <property type="entry name" value="Intradiol_dOase_core"/>
</dbReference>
<dbReference type="PANTHER" id="PTHR34315:SF1">
    <property type="entry name" value="INTRADIOL RING-CLEAVAGE DIOXYGENASES DOMAIN-CONTAINING PROTEIN-RELATED"/>
    <property type="match status" value="1"/>
</dbReference>
<accession>A0ABP7GH41</accession>
<dbReference type="PANTHER" id="PTHR34315">
    <property type="match status" value="1"/>
</dbReference>
<dbReference type="Pfam" id="PF00775">
    <property type="entry name" value="Dioxygenase_C"/>
    <property type="match status" value="1"/>
</dbReference>
<dbReference type="RefSeq" id="WP_345143100.1">
    <property type="nucleotide sequence ID" value="NZ_BAABDU010000003.1"/>
</dbReference>
<proteinExistence type="predicted"/>
<feature type="domain" description="Intradiol ring-cleavage dioxygenases" evidence="2">
    <location>
        <begin position="73"/>
        <end position="192"/>
    </location>
</feature>
<gene>
    <name evidence="3" type="ORF">GCM10022423_17610</name>
</gene>
<dbReference type="GO" id="GO:0051213">
    <property type="term" value="F:dioxygenase activity"/>
    <property type="evidence" value="ECO:0007669"/>
    <property type="project" value="UniProtKB-KW"/>
</dbReference>
<feature type="compositionally biased region" description="Polar residues" evidence="1">
    <location>
        <begin position="38"/>
        <end position="54"/>
    </location>
</feature>
<keyword evidence="3" id="KW-0223">Dioxygenase</keyword>
<dbReference type="SUPFAM" id="SSF49482">
    <property type="entry name" value="Aromatic compound dioxygenase"/>
    <property type="match status" value="1"/>
</dbReference>
<protein>
    <submittedName>
        <fullName evidence="3">Intradiol ring-cleavage dioxygenase</fullName>
    </submittedName>
</protein>
<dbReference type="Proteomes" id="UP001500748">
    <property type="component" value="Unassembled WGS sequence"/>
</dbReference>
<evidence type="ECO:0000256" key="1">
    <source>
        <dbReference type="SAM" id="MobiDB-lite"/>
    </source>
</evidence>
<dbReference type="EMBL" id="BAABDU010000003">
    <property type="protein sequence ID" value="GAA3765638.1"/>
    <property type="molecule type" value="Genomic_DNA"/>
</dbReference>
<reference evidence="4" key="1">
    <citation type="journal article" date="2019" name="Int. J. Syst. Evol. Microbiol.">
        <title>The Global Catalogue of Microorganisms (GCM) 10K type strain sequencing project: providing services to taxonomists for standard genome sequencing and annotation.</title>
        <authorList>
            <consortium name="The Broad Institute Genomics Platform"/>
            <consortium name="The Broad Institute Genome Sequencing Center for Infectious Disease"/>
            <person name="Wu L."/>
            <person name="Ma J."/>
        </authorList>
    </citation>
    <scope>NUCLEOTIDE SEQUENCE [LARGE SCALE GENOMIC DNA]</scope>
    <source>
        <strain evidence="4">JCM 17337</strain>
    </source>
</reference>
<evidence type="ECO:0000259" key="2">
    <source>
        <dbReference type="Pfam" id="PF00775"/>
    </source>
</evidence>
<dbReference type="InterPro" id="IPR000627">
    <property type="entry name" value="Intradiol_dOase_C"/>
</dbReference>
<name>A0ABP7GH41_9FLAO</name>
<organism evidence="3 4">
    <name type="scientific">Flavobacterium ginsengiterrae</name>
    <dbReference type="NCBI Taxonomy" id="871695"/>
    <lineage>
        <taxon>Bacteria</taxon>
        <taxon>Pseudomonadati</taxon>
        <taxon>Bacteroidota</taxon>
        <taxon>Flavobacteriia</taxon>
        <taxon>Flavobacteriales</taxon>
        <taxon>Flavobacteriaceae</taxon>
        <taxon>Flavobacterium</taxon>
    </lineage>
</organism>
<feature type="region of interest" description="Disordered" evidence="1">
    <location>
        <begin position="28"/>
        <end position="56"/>
    </location>
</feature>
<sequence length="239" mass="25670">MDRKKFIRNGLLGITALAGATKILESCSKSDNDDSVIDTDSSSGDGTCTVSPSETKGPFPIKTPSQLVLENIKSDRVGIALLINLKIENKNNDCAPLSNVLVDVWHCDKDGNYSEYGGTQMQQTDYTSVHFLRGRQTTNTSGEVSFISIYPGWYQGRAPHVHVEVLTSSGSSLLVTQIAFPETISSDVYSSTNYAAHGQADTSNTKDNVFADSLASELATITGNLTDGYTLTKTITVNG</sequence>
<dbReference type="Gene3D" id="2.60.130.10">
    <property type="entry name" value="Aromatic compound dioxygenase"/>
    <property type="match status" value="1"/>
</dbReference>
<keyword evidence="4" id="KW-1185">Reference proteome</keyword>
<evidence type="ECO:0000313" key="3">
    <source>
        <dbReference type="EMBL" id="GAA3765638.1"/>
    </source>
</evidence>
<comment type="caution">
    <text evidence="3">The sequence shown here is derived from an EMBL/GenBank/DDBJ whole genome shotgun (WGS) entry which is preliminary data.</text>
</comment>